<dbReference type="InterPro" id="IPR004810">
    <property type="entry name" value="PurU"/>
</dbReference>
<feature type="active site" evidence="3">
    <location>
        <position position="230"/>
    </location>
</feature>
<dbReference type="PROSITE" id="PS51671">
    <property type="entry name" value="ACT"/>
    <property type="match status" value="1"/>
</dbReference>
<dbReference type="HAMAP" id="MF_01927">
    <property type="entry name" value="PurU"/>
    <property type="match status" value="1"/>
</dbReference>
<evidence type="ECO:0000313" key="6">
    <source>
        <dbReference type="EMBL" id="OGH01414.1"/>
    </source>
</evidence>
<dbReference type="GO" id="GO:0006189">
    <property type="term" value="P:'de novo' IMP biosynthetic process"/>
    <property type="evidence" value="ECO:0007669"/>
    <property type="project" value="UniProtKB-UniRule"/>
</dbReference>
<dbReference type="NCBIfam" id="NF004684">
    <property type="entry name" value="PRK06027.1"/>
    <property type="match status" value="1"/>
</dbReference>
<dbReference type="EMBL" id="MFNF01000035">
    <property type="protein sequence ID" value="OGH01414.1"/>
    <property type="molecule type" value="Genomic_DNA"/>
</dbReference>
<dbReference type="SUPFAM" id="SSF55021">
    <property type="entry name" value="ACT-like"/>
    <property type="match status" value="1"/>
</dbReference>
<dbReference type="InterPro" id="IPR002912">
    <property type="entry name" value="ACT_dom"/>
</dbReference>
<keyword evidence="3" id="KW-0658">Purine biosynthesis</keyword>
<protein>
    <recommendedName>
        <fullName evidence="3 4">Formyltetrahydrofolate deformylase</fullName>
        <ecNumber evidence="3 4">3.5.1.10</ecNumber>
    </recommendedName>
    <alternativeName>
        <fullName evidence="3">Formyl-FH(4) hydrolase</fullName>
    </alternativeName>
</protein>
<evidence type="ECO:0000256" key="2">
    <source>
        <dbReference type="ARBA" id="ARBA00022801"/>
    </source>
</evidence>
<feature type="domain" description="ACT" evidence="5">
    <location>
        <begin position="7"/>
        <end position="95"/>
    </location>
</feature>
<dbReference type="CDD" id="cd04875">
    <property type="entry name" value="ACT_F4HF-DF"/>
    <property type="match status" value="1"/>
</dbReference>
<dbReference type="GO" id="GO:0008864">
    <property type="term" value="F:formyltetrahydrofolate deformylase activity"/>
    <property type="evidence" value="ECO:0007669"/>
    <property type="project" value="UniProtKB-UniRule"/>
</dbReference>
<dbReference type="Proteomes" id="UP000177583">
    <property type="component" value="Unassembled WGS sequence"/>
</dbReference>
<dbReference type="InterPro" id="IPR045865">
    <property type="entry name" value="ACT-like_dom_sf"/>
</dbReference>
<accession>A0A1F6GTK1</accession>
<sequence>MPKTKAILRIHCPDQKGLVFAISKFIFEHSGNITYLDQYTDPDLQAFFVRIEWELEEFSLSKEQIAAEFAQQIAVLHQMHFELDFSDQSPRVAIFVSKESHCLFDILARCSSGEFQIQVPLILSNHLDLKPLADKFQIPFLHFPVEEQTQAVQEEAMLQALVEAKVDLVILARYMRIIGSKLIEPFRNRIINIHHSMLPAFAGGRPYHAALERGVKMIGATSHYVTEALDQGPIIEQETVHVKYNEKLQDLIRKGKDLEKIVLSRAIWNHLQRKMMVVGNKTVIFK</sequence>
<dbReference type="SUPFAM" id="SSF53328">
    <property type="entry name" value="Formyltransferase"/>
    <property type="match status" value="1"/>
</dbReference>
<name>A0A1F6GTK1_9PROT</name>
<evidence type="ECO:0000259" key="5">
    <source>
        <dbReference type="PROSITE" id="PS51671"/>
    </source>
</evidence>
<dbReference type="PRINTS" id="PR01575">
    <property type="entry name" value="FFH4HYDRLASE"/>
</dbReference>
<comment type="similarity">
    <text evidence="3">Belongs to the PurU family.</text>
</comment>
<dbReference type="NCBIfam" id="TIGR00655">
    <property type="entry name" value="PurU"/>
    <property type="match status" value="1"/>
</dbReference>
<dbReference type="UniPathway" id="UPA00074">
    <property type="reaction ID" value="UER00170"/>
</dbReference>
<evidence type="ECO:0000313" key="7">
    <source>
        <dbReference type="Proteomes" id="UP000177583"/>
    </source>
</evidence>
<dbReference type="GO" id="GO:0006730">
    <property type="term" value="P:one-carbon metabolic process"/>
    <property type="evidence" value="ECO:0007669"/>
    <property type="project" value="UniProtKB-KW"/>
</dbReference>
<comment type="function">
    <text evidence="3">Catalyzes the hydrolysis of 10-formyltetrahydrofolate (formyl-FH4) to formate and tetrahydrofolate (FH4).</text>
</comment>
<dbReference type="Gene3D" id="3.40.50.170">
    <property type="entry name" value="Formyl transferase, N-terminal domain"/>
    <property type="match status" value="1"/>
</dbReference>
<comment type="caution">
    <text evidence="6">The sequence shown here is derived from an EMBL/GenBank/DDBJ whole genome shotgun (WGS) entry which is preliminary data.</text>
</comment>
<dbReference type="EC" id="3.5.1.10" evidence="3 4"/>
<organism evidence="6 7">
    <name type="scientific">Candidatus Lambdaproteobacteria bacterium RIFOXYD2_FULL_56_26</name>
    <dbReference type="NCBI Taxonomy" id="1817773"/>
    <lineage>
        <taxon>Bacteria</taxon>
        <taxon>Pseudomonadati</taxon>
        <taxon>Pseudomonadota</taxon>
        <taxon>Candidatus Lambdaproteobacteria</taxon>
    </lineage>
</organism>
<reference evidence="6 7" key="1">
    <citation type="journal article" date="2016" name="Nat. Commun.">
        <title>Thousands of microbial genomes shed light on interconnected biogeochemical processes in an aquifer system.</title>
        <authorList>
            <person name="Anantharaman K."/>
            <person name="Brown C.T."/>
            <person name="Hug L.A."/>
            <person name="Sharon I."/>
            <person name="Castelle C.J."/>
            <person name="Probst A.J."/>
            <person name="Thomas B.C."/>
            <person name="Singh A."/>
            <person name="Wilkins M.J."/>
            <person name="Karaoz U."/>
            <person name="Brodie E.L."/>
            <person name="Williams K.H."/>
            <person name="Hubbard S.S."/>
            <person name="Banfield J.F."/>
        </authorList>
    </citation>
    <scope>NUCLEOTIDE SEQUENCE [LARGE SCALE GENOMIC DNA]</scope>
</reference>
<dbReference type="Pfam" id="PF01842">
    <property type="entry name" value="ACT"/>
    <property type="match status" value="1"/>
</dbReference>
<keyword evidence="1 3" id="KW-0554">One-carbon metabolism</keyword>
<dbReference type="AlphaFoldDB" id="A0A1F6GTK1"/>
<comment type="catalytic activity">
    <reaction evidence="3">
        <text>(6R)-10-formyltetrahydrofolate + H2O = (6S)-5,6,7,8-tetrahydrofolate + formate + H(+)</text>
        <dbReference type="Rhea" id="RHEA:19833"/>
        <dbReference type="ChEBI" id="CHEBI:15377"/>
        <dbReference type="ChEBI" id="CHEBI:15378"/>
        <dbReference type="ChEBI" id="CHEBI:15740"/>
        <dbReference type="ChEBI" id="CHEBI:57453"/>
        <dbReference type="ChEBI" id="CHEBI:195366"/>
        <dbReference type="EC" id="3.5.1.10"/>
    </reaction>
</comment>
<comment type="pathway">
    <text evidence="3">Purine metabolism; IMP biosynthesis via de novo pathway; formate from 10-formyl-5,6,7,8-tetrahydrofolate: step 1/1.</text>
</comment>
<proteinExistence type="inferred from homology"/>
<keyword evidence="2 3" id="KW-0378">Hydrolase</keyword>
<dbReference type="Pfam" id="PF00551">
    <property type="entry name" value="Formyl_trans_N"/>
    <property type="match status" value="1"/>
</dbReference>
<dbReference type="Gene3D" id="3.30.70.260">
    <property type="match status" value="1"/>
</dbReference>
<dbReference type="InterPro" id="IPR002376">
    <property type="entry name" value="Formyl_transf_N"/>
</dbReference>
<evidence type="ECO:0000256" key="1">
    <source>
        <dbReference type="ARBA" id="ARBA00022563"/>
    </source>
</evidence>
<dbReference type="PIRSF" id="PIRSF036480">
    <property type="entry name" value="FormyFH4_hydr"/>
    <property type="match status" value="1"/>
</dbReference>
<evidence type="ECO:0000256" key="4">
    <source>
        <dbReference type="NCBIfam" id="TIGR00655"/>
    </source>
</evidence>
<dbReference type="PANTHER" id="PTHR42706:SF1">
    <property type="entry name" value="FORMYLTETRAHYDROFOLATE DEFORMYLASE 2, MITOCHONDRIAL"/>
    <property type="match status" value="1"/>
</dbReference>
<gene>
    <name evidence="3" type="primary">purU</name>
    <name evidence="6" type="ORF">A2557_09500</name>
</gene>
<evidence type="ECO:0000256" key="3">
    <source>
        <dbReference type="HAMAP-Rule" id="MF_01927"/>
    </source>
</evidence>
<dbReference type="InterPro" id="IPR036477">
    <property type="entry name" value="Formyl_transf_N_sf"/>
</dbReference>
<dbReference type="InterPro" id="IPR044074">
    <property type="entry name" value="PurU_ACT"/>
</dbReference>
<dbReference type="PANTHER" id="PTHR42706">
    <property type="entry name" value="FORMYLTETRAHYDROFOLATE DEFORMYLASE"/>
    <property type="match status" value="1"/>
</dbReference>